<dbReference type="STRING" id="554155.C5FC35"/>
<feature type="domain" description="HNH nuclease" evidence="2">
    <location>
        <begin position="181"/>
        <end position="243"/>
    </location>
</feature>
<dbReference type="VEuPathDB" id="FungiDB:MCYG_00346"/>
<dbReference type="Pfam" id="PF13391">
    <property type="entry name" value="HNH_2"/>
    <property type="match status" value="1"/>
</dbReference>
<dbReference type="RefSeq" id="XP_002850242.1">
    <property type="nucleotide sequence ID" value="XM_002850196.1"/>
</dbReference>
<dbReference type="GeneID" id="9225303"/>
<reference evidence="4" key="1">
    <citation type="journal article" date="2012" name="MBio">
        <title>Comparative genome analysis of Trichophyton rubrum and related dermatophytes reveals candidate genes involved in infection.</title>
        <authorList>
            <person name="Martinez D.A."/>
            <person name="Oliver B.G."/>
            <person name="Graeser Y."/>
            <person name="Goldberg J.M."/>
            <person name="Li W."/>
            <person name="Martinez-Rossi N.M."/>
            <person name="Monod M."/>
            <person name="Shelest E."/>
            <person name="Barton R.C."/>
            <person name="Birch E."/>
            <person name="Brakhage A.A."/>
            <person name="Chen Z."/>
            <person name="Gurr S.J."/>
            <person name="Heiman D."/>
            <person name="Heitman J."/>
            <person name="Kosti I."/>
            <person name="Rossi A."/>
            <person name="Saif S."/>
            <person name="Samalova M."/>
            <person name="Saunders C.W."/>
            <person name="Shea T."/>
            <person name="Summerbell R.C."/>
            <person name="Xu J."/>
            <person name="Young S."/>
            <person name="Zeng Q."/>
            <person name="Birren B.W."/>
            <person name="Cuomo C.A."/>
            <person name="White T.C."/>
        </authorList>
    </citation>
    <scope>NUCLEOTIDE SEQUENCE [LARGE SCALE GENOMIC DNA]</scope>
    <source>
        <strain evidence="4">ATCC MYA-4605 / CBS 113480</strain>
    </source>
</reference>
<feature type="compositionally biased region" description="Acidic residues" evidence="1">
    <location>
        <begin position="393"/>
        <end position="408"/>
    </location>
</feature>
<accession>C5FC35</accession>
<dbReference type="OMA" id="DPRNSLM"/>
<organism evidence="3 4">
    <name type="scientific">Arthroderma otae (strain ATCC MYA-4605 / CBS 113480)</name>
    <name type="common">Microsporum canis</name>
    <dbReference type="NCBI Taxonomy" id="554155"/>
    <lineage>
        <taxon>Eukaryota</taxon>
        <taxon>Fungi</taxon>
        <taxon>Dikarya</taxon>
        <taxon>Ascomycota</taxon>
        <taxon>Pezizomycotina</taxon>
        <taxon>Eurotiomycetes</taxon>
        <taxon>Eurotiomycetidae</taxon>
        <taxon>Onygenales</taxon>
        <taxon>Arthrodermataceae</taxon>
        <taxon>Microsporum</taxon>
    </lineage>
</organism>
<proteinExistence type="predicted"/>
<dbReference type="InterPro" id="IPR003615">
    <property type="entry name" value="HNH_nuc"/>
</dbReference>
<protein>
    <recommendedName>
        <fullName evidence="2">HNH nuclease domain-containing protein</fullName>
    </recommendedName>
</protein>
<dbReference type="HOGENOM" id="CLU_054238_0_0_1"/>
<evidence type="ECO:0000259" key="2">
    <source>
        <dbReference type="Pfam" id="PF13391"/>
    </source>
</evidence>
<evidence type="ECO:0000313" key="3">
    <source>
        <dbReference type="EMBL" id="EEQ27458.1"/>
    </source>
</evidence>
<name>C5FC35_ARTOC</name>
<feature type="region of interest" description="Disordered" evidence="1">
    <location>
        <begin position="387"/>
        <end position="408"/>
    </location>
</feature>
<evidence type="ECO:0000313" key="4">
    <source>
        <dbReference type="Proteomes" id="UP000002035"/>
    </source>
</evidence>
<dbReference type="AlphaFoldDB" id="C5FC35"/>
<dbReference type="Proteomes" id="UP000002035">
    <property type="component" value="Unassembled WGS sequence"/>
</dbReference>
<sequence>MSSSDATKEYLPQEIESLLVQDQRATLAESRKRMRQASSASLASTSSDFLAVKIDALVSEVNHIEDCKTAIHGLSHLRRLPPLVASERLKSLALASTPLNDEIRVIKRQRRLIQEDMEEAMPRYKDLESAYIDAMVSKVATASGNQSKYKFKANKFRVAVEEFYEASKMEGADEFKKLAHCHVLGWFLSKDVRAAHLVPKSLDECSVAHLFGAGTITIDDPRNSLMLHQHIEMAMDKGSIVIVPLKAPEAREMVKWKVLVTDPTLLNHIILPKVKWKDIHGKTLTFLGHNRPAKRYLYFRYVMTYLMLKNKGRLDWAQEVETGKCMWATPGKYLRRSMLVNLARRVSDHYLPEVFYNTTTFDVSDNGTDAQETEDSLAIILANNMLTHHKEKEDEDEDDEDDDKEPKE</sequence>
<dbReference type="OrthoDB" id="4173921at2759"/>
<gene>
    <name evidence="3" type="ORF">MCYG_00346</name>
</gene>
<dbReference type="eggNOG" id="ENOG502SR67">
    <property type="taxonomic scope" value="Eukaryota"/>
</dbReference>
<evidence type="ECO:0000256" key="1">
    <source>
        <dbReference type="SAM" id="MobiDB-lite"/>
    </source>
</evidence>
<dbReference type="EMBL" id="DS995701">
    <property type="protein sequence ID" value="EEQ27458.1"/>
    <property type="molecule type" value="Genomic_DNA"/>
</dbReference>
<keyword evidence="4" id="KW-1185">Reference proteome</keyword>